<evidence type="ECO:0000256" key="1">
    <source>
        <dbReference type="SAM" id="SignalP"/>
    </source>
</evidence>
<feature type="chain" id="PRO_5020254041" evidence="1">
    <location>
        <begin position="21"/>
        <end position="87"/>
    </location>
</feature>
<name>A0A4R6Z4L4_9GAMM</name>
<organism evidence="2 3">
    <name type="scientific">Tahibacter aquaticus</name>
    <dbReference type="NCBI Taxonomy" id="520092"/>
    <lineage>
        <taxon>Bacteria</taxon>
        <taxon>Pseudomonadati</taxon>
        <taxon>Pseudomonadota</taxon>
        <taxon>Gammaproteobacteria</taxon>
        <taxon>Lysobacterales</taxon>
        <taxon>Rhodanobacteraceae</taxon>
        <taxon>Tahibacter</taxon>
    </lineage>
</organism>
<reference evidence="2 3" key="1">
    <citation type="submission" date="2019-03" db="EMBL/GenBank/DDBJ databases">
        <title>Genomic Encyclopedia of Type Strains, Phase IV (KMG-IV): sequencing the most valuable type-strain genomes for metagenomic binning, comparative biology and taxonomic classification.</title>
        <authorList>
            <person name="Goeker M."/>
        </authorList>
    </citation>
    <scope>NUCLEOTIDE SEQUENCE [LARGE SCALE GENOMIC DNA]</scope>
    <source>
        <strain evidence="2 3">DSM 21667</strain>
    </source>
</reference>
<dbReference type="EMBL" id="SNZH01000003">
    <property type="protein sequence ID" value="TDR46591.1"/>
    <property type="molecule type" value="Genomic_DNA"/>
</dbReference>
<dbReference type="RefSeq" id="WP_133817729.1">
    <property type="nucleotide sequence ID" value="NZ_SNZH01000003.1"/>
</dbReference>
<gene>
    <name evidence="2" type="ORF">DFR29_103125</name>
</gene>
<evidence type="ECO:0000313" key="2">
    <source>
        <dbReference type="EMBL" id="TDR46591.1"/>
    </source>
</evidence>
<comment type="caution">
    <text evidence="2">The sequence shown here is derived from an EMBL/GenBank/DDBJ whole genome shotgun (WGS) entry which is preliminary data.</text>
</comment>
<keyword evidence="1" id="KW-0732">Signal</keyword>
<feature type="signal peptide" evidence="1">
    <location>
        <begin position="1"/>
        <end position="20"/>
    </location>
</feature>
<evidence type="ECO:0000313" key="3">
    <source>
        <dbReference type="Proteomes" id="UP000295293"/>
    </source>
</evidence>
<dbReference type="Proteomes" id="UP000295293">
    <property type="component" value="Unassembled WGS sequence"/>
</dbReference>
<proteinExistence type="predicted"/>
<accession>A0A4R6Z4L4</accession>
<sequence>MSARHLAAATLLMLPAAAFAAFSMDWYSINGGGGVSSAPGISLAGTIGQASPGYSNSTGYSLTAGFWVAAPLVSDVIFRDGLQGATP</sequence>
<keyword evidence="3" id="KW-1185">Reference proteome</keyword>
<dbReference type="AlphaFoldDB" id="A0A4R6Z4L4"/>
<protein>
    <submittedName>
        <fullName evidence="2">Uncharacterized protein</fullName>
    </submittedName>
</protein>